<keyword evidence="2" id="KW-1185">Reference proteome</keyword>
<comment type="caution">
    <text evidence="1">The sequence shown here is derived from an EMBL/GenBank/DDBJ whole genome shotgun (WGS) entry which is preliminary data.</text>
</comment>
<dbReference type="Proteomes" id="UP000186817">
    <property type="component" value="Unassembled WGS sequence"/>
</dbReference>
<proteinExistence type="predicted"/>
<evidence type="ECO:0000313" key="2">
    <source>
        <dbReference type="Proteomes" id="UP000186817"/>
    </source>
</evidence>
<dbReference type="AlphaFoldDB" id="A0A1Q9CUK7"/>
<sequence length="180" mass="20524">MGEWSEQTLFEVQKMELALKQELHKTTAGLREQFRRQLDRALAFACKSAGASSLGYRVAMEHTDAMLRHNPGCWDVLCRKLHLTQDRIHNIDWSRSTNEDEAFTKAPYERYDFGARSANDRERSMAASAAELSCMAYDPWPTINSTEHTTAENIHSLVPHRLLACTILGSHVQRDKSSML</sequence>
<reference evidence="1 2" key="1">
    <citation type="submission" date="2016-02" db="EMBL/GenBank/DDBJ databases">
        <title>Genome analysis of coral dinoflagellate symbionts highlights evolutionary adaptations to a symbiotic lifestyle.</title>
        <authorList>
            <person name="Aranda M."/>
            <person name="Li Y."/>
            <person name="Liew Y.J."/>
            <person name="Baumgarten S."/>
            <person name="Simakov O."/>
            <person name="Wilson M."/>
            <person name="Piel J."/>
            <person name="Ashoor H."/>
            <person name="Bougouffa S."/>
            <person name="Bajic V.B."/>
            <person name="Ryu T."/>
            <person name="Ravasi T."/>
            <person name="Bayer T."/>
            <person name="Micklem G."/>
            <person name="Kim H."/>
            <person name="Bhak J."/>
            <person name="Lajeunesse T.C."/>
            <person name="Voolstra C.R."/>
        </authorList>
    </citation>
    <scope>NUCLEOTIDE SEQUENCE [LARGE SCALE GENOMIC DNA]</scope>
    <source>
        <strain evidence="1 2">CCMP2467</strain>
    </source>
</reference>
<name>A0A1Q9CUK7_SYMMI</name>
<dbReference type="OrthoDB" id="10686766at2759"/>
<gene>
    <name evidence="1" type="ORF">AK812_SmicGene32293</name>
</gene>
<evidence type="ECO:0000313" key="1">
    <source>
        <dbReference type="EMBL" id="OLP86587.1"/>
    </source>
</evidence>
<protein>
    <submittedName>
        <fullName evidence="1">Uncharacterized protein</fullName>
    </submittedName>
</protein>
<dbReference type="EMBL" id="LSRX01000909">
    <property type="protein sequence ID" value="OLP86587.1"/>
    <property type="molecule type" value="Genomic_DNA"/>
</dbReference>
<accession>A0A1Q9CUK7</accession>
<organism evidence="1 2">
    <name type="scientific">Symbiodinium microadriaticum</name>
    <name type="common">Dinoflagellate</name>
    <name type="synonym">Zooxanthella microadriatica</name>
    <dbReference type="NCBI Taxonomy" id="2951"/>
    <lineage>
        <taxon>Eukaryota</taxon>
        <taxon>Sar</taxon>
        <taxon>Alveolata</taxon>
        <taxon>Dinophyceae</taxon>
        <taxon>Suessiales</taxon>
        <taxon>Symbiodiniaceae</taxon>
        <taxon>Symbiodinium</taxon>
    </lineage>
</organism>